<name>A0ABM8QQS0_9BACT</name>
<proteinExistence type="predicted"/>
<reference evidence="1 2" key="1">
    <citation type="submission" date="2021-02" db="EMBL/GenBank/DDBJ databases">
        <authorList>
            <person name="Han P."/>
        </authorList>
    </citation>
    <scope>NUCLEOTIDE SEQUENCE [LARGE SCALE GENOMIC DNA]</scope>
    <source>
        <strain evidence="1">Candidatus Nitrospira sp. ZN2</strain>
    </source>
</reference>
<gene>
    <name evidence="1" type="ORF">NSPZN2_11179</name>
</gene>
<dbReference type="Gene3D" id="3.40.50.150">
    <property type="entry name" value="Vaccinia Virus protein VP39"/>
    <property type="match status" value="1"/>
</dbReference>
<dbReference type="SUPFAM" id="SSF53335">
    <property type="entry name" value="S-adenosyl-L-methionine-dependent methyltransferases"/>
    <property type="match status" value="1"/>
</dbReference>
<organism evidence="1 2">
    <name type="scientific">Nitrospira defluvii</name>
    <dbReference type="NCBI Taxonomy" id="330214"/>
    <lineage>
        <taxon>Bacteria</taxon>
        <taxon>Pseudomonadati</taxon>
        <taxon>Nitrospirota</taxon>
        <taxon>Nitrospiria</taxon>
        <taxon>Nitrospirales</taxon>
        <taxon>Nitrospiraceae</taxon>
        <taxon>Nitrospira</taxon>
    </lineage>
</organism>
<keyword evidence="2" id="KW-1185">Reference proteome</keyword>
<dbReference type="GO" id="GO:0032259">
    <property type="term" value="P:methylation"/>
    <property type="evidence" value="ECO:0007669"/>
    <property type="project" value="UniProtKB-KW"/>
</dbReference>
<dbReference type="EMBL" id="CAJNBJ010000001">
    <property type="protein sequence ID" value="CAE6710283.1"/>
    <property type="molecule type" value="Genomic_DNA"/>
</dbReference>
<keyword evidence="1" id="KW-0489">Methyltransferase</keyword>
<dbReference type="InterPro" id="IPR029063">
    <property type="entry name" value="SAM-dependent_MTases_sf"/>
</dbReference>
<protein>
    <submittedName>
        <fullName evidence="1">SAM-dependent methyltransferase</fullName>
    </submittedName>
</protein>
<sequence length="245" mass="28401">MHHLPALASVQAICYCPPMSIRLDQTVPFGRWLGEYELMFSLSASDRQRRILDCAAGPASFNAELTADGGTVCSFDPLYQFPGDEIQRQFFHKLDQVIDQIRATPEHWVWRYHRNPDELRQHRIGVMERFLADYRTGQGTDRYVCGALPTLPFEPDQFDLALSSHFLFLYSDHFSQAFHLESIRAMTRVASEVRIFPLIALRAERSQHLEPVCERLQRDGYRVSIEPVGYELQRGGHDMLRVYRP</sequence>
<comment type="caution">
    <text evidence="1">The sequence shown here is derived from an EMBL/GenBank/DDBJ whole genome shotgun (WGS) entry which is preliminary data.</text>
</comment>
<evidence type="ECO:0000313" key="2">
    <source>
        <dbReference type="Proteomes" id="UP000675880"/>
    </source>
</evidence>
<dbReference type="Proteomes" id="UP000675880">
    <property type="component" value="Unassembled WGS sequence"/>
</dbReference>
<keyword evidence="1" id="KW-0808">Transferase</keyword>
<dbReference type="GO" id="GO:0008168">
    <property type="term" value="F:methyltransferase activity"/>
    <property type="evidence" value="ECO:0007669"/>
    <property type="project" value="UniProtKB-KW"/>
</dbReference>
<accession>A0ABM8QQS0</accession>
<evidence type="ECO:0000313" key="1">
    <source>
        <dbReference type="EMBL" id="CAE6710283.1"/>
    </source>
</evidence>